<feature type="chain" id="PRO_5047539698" evidence="1">
    <location>
        <begin position="26"/>
        <end position="1765"/>
    </location>
</feature>
<dbReference type="Gene3D" id="3.40.50.1110">
    <property type="entry name" value="SGNH hydrolase"/>
    <property type="match status" value="1"/>
</dbReference>
<evidence type="ECO:0000313" key="4">
    <source>
        <dbReference type="Proteomes" id="UP001595969"/>
    </source>
</evidence>
<feature type="signal peptide" evidence="1">
    <location>
        <begin position="1"/>
        <end position="25"/>
    </location>
</feature>
<dbReference type="InterPro" id="IPR034641">
    <property type="entry name" value="RGL11"/>
</dbReference>
<dbReference type="Gene3D" id="2.60.120.430">
    <property type="entry name" value="Galactose-binding lectin"/>
    <property type="match status" value="1"/>
</dbReference>
<comment type="caution">
    <text evidence="3">The sequence shown here is derived from an EMBL/GenBank/DDBJ whole genome shotgun (WGS) entry which is preliminary data.</text>
</comment>
<dbReference type="Pfam" id="PF21348">
    <property type="entry name" value="RGL11_C"/>
    <property type="match status" value="1"/>
</dbReference>
<dbReference type="InterPro" id="IPR008979">
    <property type="entry name" value="Galactose-bd-like_sf"/>
</dbReference>
<dbReference type="SUPFAM" id="SSF49265">
    <property type="entry name" value="Fibronectin type III"/>
    <property type="match status" value="1"/>
</dbReference>
<dbReference type="InterPro" id="IPR036514">
    <property type="entry name" value="SGNH_hydro_sf"/>
</dbReference>
<dbReference type="RefSeq" id="WP_204654203.1">
    <property type="nucleotide sequence ID" value="NZ_JAFBFD010000022.1"/>
</dbReference>
<dbReference type="InterPro" id="IPR028994">
    <property type="entry name" value="Integrin_alpha_N"/>
</dbReference>
<evidence type="ECO:0000259" key="2">
    <source>
        <dbReference type="PROSITE" id="PS50853"/>
    </source>
</evidence>
<dbReference type="SUPFAM" id="SSF69318">
    <property type="entry name" value="Integrin alpha N-terminal domain"/>
    <property type="match status" value="1"/>
</dbReference>
<dbReference type="EMBL" id="JBHSGS010000022">
    <property type="protein sequence ID" value="MFC4718925.1"/>
    <property type="molecule type" value="Genomic_DNA"/>
</dbReference>
<dbReference type="PANTHER" id="PTHR43118">
    <property type="entry name" value="RHAMNOGALACTURONAN LYASE (EUROFUNG)"/>
    <property type="match status" value="1"/>
</dbReference>
<keyword evidence="4" id="KW-1185">Reference proteome</keyword>
<dbReference type="InterPro" id="IPR013783">
    <property type="entry name" value="Ig-like_fold"/>
</dbReference>
<dbReference type="InterPro" id="IPR008964">
    <property type="entry name" value="Invasin/intimin_cell_adhesion"/>
</dbReference>
<dbReference type="SUPFAM" id="SSF52266">
    <property type="entry name" value="SGNH hydrolase"/>
    <property type="match status" value="1"/>
</dbReference>
<sequence>MGNKLNKYLLMGGLLLSIGTTKVNAENEINSYQFGSDITIKNIYSDKAGYGLMDYNYPSPAKGWINNVYYDRILETVPGSTYVKEIENGLEFTNKVWTETESTGYGVFRYENTTGLAVQLQPNEYDVTIKLINPTKEDYQAIIESEEITKINELAVPSGQEVEANFSTSLIDGLLDLKFFNPSSAKSEEEAKEKSVFVKSIEIKNSEKKEAGIKPTIYLASDSTVQTYDTYYAPQTGWGETLWNFFGDKIEQREAVGASYSQSEIYESSNAIIENRAIGGRSSKSFIQEGKLDELLDDIKPGDFLLVQFGHNDATASRPNRFVSIDDFEYWMQMYVDGALQRGATPVLVTPVTRYSYNENGFKEDFKAYGDVMRSMADAQNLPLVDLSKASIELSNQFGIEGAKSFFLHVNPGEYEGAYINGATDSTHLQYYGALKFAQCVAQEITDIDVTALNEKIQTSVNSLIERVVFLESTDVPEKVENLKLVSSGATSATLSWNSVNSAELYYIYRQELKDDLSIEEIDFTEASRYAVSITSTFTDKKVEKGKSYVYAVAAYNDKGLSEVSDKIKVSTKESEYSFDINWKNSPTLKGWTGVNNDTIYSKERGYGFKKEMSNGRYRNNSGNEVANEMAEDFTLSEGEFLVDLPNGTYEVTVYAGDLLSGTSTIKSGFIMEGKSVGSISIRQSLGSLTTDINVEDGQLNVGIVGPNPYFNGVEITPILLAPSGFSVSEKNIEGNQLSFLIGFNPVEGAVSYRIYGKSDTDQIFKEIKSFTAEEYESNELACRSMIAPIGEIYQYYMTAVMADGTETAKSNHVIVEALDNSAEIPKKPTNLVATVAKDFEKTLIWDQDERANEYIVYRSNKSDSGFVNIATVSEPTYTDSDQSLLANHTYYYQVQGKSSGGVSEISEQLAVEPLEGKPVATAAETLTDRGVTAINLSGNKGGETVVSATDEKGNEYSNGVYLSWRSFTKDPKGNTYDVYRGEKLIASKIIDTNWIDEGGTSEDIYKVVGANDLELGLNIIETKTWNNQYLELQLYKPEDQQMPNGNVVSYTANDMSVGDLDGDGQLELVVKWDAGGQDNSKSGYTGTTFLDGYDIDFGTGDVKLLWRIDLGVNIRSGAHYTQFQVWDYDGDGRAEIAVKTADGTTTYKSSDGTDIGLTETGYVGATNAANLPTNKISEKHDYRNSSGYILEGPEYFTMFNGEDGTIVGTTSYEPARGNVSAWGDSYGNRVDRFLAGTAYLDGEAPYAVMARGYYTRTALTAYYLADTDDDGIGDSLRIKWKFDSDVAGKEFEGQGNHNLSIADVDNDGKDEILFGSITFDHDGTVLYNTKLGHGDAMHLGDWLPERDGLELMSVKENASAKYHVVVSDAATGEELMAYNTGRDTGRGAASDIDPTSPGAEFWSIAPAEFNPEDGNPSWNSNKGAVYATTSTLDNLVKLSDRNPAANGLMYWDGDLLREIQDHVFNEKEGYVPVSTGIYKWDYENKKQNTLFDSSEAYTSNGTKGNPGISGDLFGDWREEMVLRVADDNSKVRIYSTTIPTDYVIPTLLEDLQYRESLAWQNTSYNQPPHTSYLLSEGVITADVSLEQVNSVVAVNFTEASDGVNGHDIEGYQIWRWEKDKEEKTIIADLTNDQLTKTATGYVYEDKTALSNTNYQYAVSSKVNGRTSYLSKSVSIKTADSKPVEKLTLNFSGIKTLKKGKTLQLEATATPVNADLTGLVFESSRNEFATIDENGLITAVKDGTTKITVTTNSGVSASFTLRVTK</sequence>
<keyword evidence="1" id="KW-0732">Signal</keyword>
<dbReference type="InterPro" id="IPR037459">
    <property type="entry name" value="RhgT-like"/>
</dbReference>
<dbReference type="PANTHER" id="PTHR43118:SF1">
    <property type="entry name" value="RHAMNOGALACTURONAN LYASE (EUROFUNG)"/>
    <property type="match status" value="1"/>
</dbReference>
<dbReference type="Proteomes" id="UP001595969">
    <property type="component" value="Unassembled WGS sequence"/>
</dbReference>
<accession>A0ABV9MVT9</accession>
<dbReference type="Pfam" id="PF21254">
    <property type="entry name" value="AGA-YXIM_GBD"/>
    <property type="match status" value="1"/>
</dbReference>
<dbReference type="SUPFAM" id="SSF49373">
    <property type="entry name" value="Invasin/intimin cell-adhesion fragments"/>
    <property type="match status" value="1"/>
</dbReference>
<proteinExistence type="predicted"/>
<dbReference type="Gene3D" id="2.60.40.10">
    <property type="entry name" value="Immunoglobulins"/>
    <property type="match status" value="4"/>
</dbReference>
<dbReference type="CDD" id="cd01821">
    <property type="entry name" value="Rhamnogalacturan_acetylesterase_like"/>
    <property type="match status" value="1"/>
</dbReference>
<dbReference type="SMART" id="SM00060">
    <property type="entry name" value="FN3"/>
    <property type="match status" value="2"/>
</dbReference>
<dbReference type="CDD" id="cd00063">
    <property type="entry name" value="FN3"/>
    <property type="match status" value="2"/>
</dbReference>
<reference evidence="4" key="1">
    <citation type="journal article" date="2019" name="Int. J. Syst. Evol. Microbiol.">
        <title>The Global Catalogue of Microorganisms (GCM) 10K type strain sequencing project: providing services to taxonomists for standard genome sequencing and annotation.</title>
        <authorList>
            <consortium name="The Broad Institute Genomics Platform"/>
            <consortium name="The Broad Institute Genome Sequencing Center for Infectious Disease"/>
            <person name="Wu L."/>
            <person name="Ma J."/>
        </authorList>
    </citation>
    <scope>NUCLEOTIDE SEQUENCE [LARGE SCALE GENOMIC DNA]</scope>
    <source>
        <strain evidence="4">CGMCC 1.19032</strain>
    </source>
</reference>
<dbReference type="PROSITE" id="PS50853">
    <property type="entry name" value="FN3"/>
    <property type="match status" value="2"/>
</dbReference>
<evidence type="ECO:0000313" key="3">
    <source>
        <dbReference type="EMBL" id="MFC4718925.1"/>
    </source>
</evidence>
<name>A0ABV9MVT9_9ENTE</name>
<protein>
    <submittedName>
        <fullName evidence="3">Ig-like domain-containing protein</fullName>
    </submittedName>
</protein>
<dbReference type="SUPFAM" id="SSF49785">
    <property type="entry name" value="Galactose-binding domain-like"/>
    <property type="match status" value="1"/>
</dbReference>
<gene>
    <name evidence="3" type="ORF">ACFO5I_04180</name>
</gene>
<feature type="domain" description="Fibronectin type-III" evidence="2">
    <location>
        <begin position="476"/>
        <end position="575"/>
    </location>
</feature>
<dbReference type="InterPro" id="IPR003961">
    <property type="entry name" value="FN3_dom"/>
</dbReference>
<organism evidence="3 4">
    <name type="scientific">Enterococcus lemanii</name>
    <dbReference type="NCBI Taxonomy" id="1159752"/>
    <lineage>
        <taxon>Bacteria</taxon>
        <taxon>Bacillati</taxon>
        <taxon>Bacillota</taxon>
        <taxon>Bacilli</taxon>
        <taxon>Lactobacillales</taxon>
        <taxon>Enterococcaceae</taxon>
        <taxon>Enterococcus</taxon>
    </lineage>
</organism>
<dbReference type="InterPro" id="IPR049033">
    <property type="entry name" value="AGA-YXIM_GBD"/>
</dbReference>
<evidence type="ECO:0000256" key="1">
    <source>
        <dbReference type="SAM" id="SignalP"/>
    </source>
</evidence>
<dbReference type="CDD" id="cd10318">
    <property type="entry name" value="RGL11"/>
    <property type="match status" value="1"/>
</dbReference>
<dbReference type="Pfam" id="PF18370">
    <property type="entry name" value="RGI_lyase"/>
    <property type="match status" value="1"/>
</dbReference>
<dbReference type="SMART" id="SM00635">
    <property type="entry name" value="BID_2"/>
    <property type="match status" value="1"/>
</dbReference>
<dbReference type="InterPro" id="IPR049366">
    <property type="entry name" value="RGL11_C"/>
</dbReference>
<dbReference type="InterPro" id="IPR003343">
    <property type="entry name" value="Big_2"/>
</dbReference>
<dbReference type="Gene3D" id="2.60.40.1080">
    <property type="match status" value="1"/>
</dbReference>
<dbReference type="InterPro" id="IPR036116">
    <property type="entry name" value="FN3_sf"/>
</dbReference>
<dbReference type="Pfam" id="PF02368">
    <property type="entry name" value="Big_2"/>
    <property type="match status" value="1"/>
</dbReference>
<feature type="domain" description="Fibronectin type-III" evidence="2">
    <location>
        <begin position="828"/>
        <end position="917"/>
    </location>
</feature>
<dbReference type="InterPro" id="IPR041624">
    <property type="entry name" value="RGI_lyase"/>
</dbReference>